<feature type="compositionally biased region" description="Polar residues" evidence="1">
    <location>
        <begin position="16"/>
        <end position="26"/>
    </location>
</feature>
<comment type="caution">
    <text evidence="2">The sequence shown here is derived from an EMBL/GenBank/DDBJ whole genome shotgun (WGS) entry which is preliminary data.</text>
</comment>
<evidence type="ECO:0000256" key="1">
    <source>
        <dbReference type="SAM" id="MobiDB-lite"/>
    </source>
</evidence>
<evidence type="ECO:0000313" key="2">
    <source>
        <dbReference type="EMBL" id="PWA59256.1"/>
    </source>
</evidence>
<name>A0A2U1MDH5_ARTAN</name>
<reference evidence="2 3" key="1">
    <citation type="journal article" date="2018" name="Mol. Plant">
        <title>The genome of Artemisia annua provides insight into the evolution of Asteraceae family and artemisinin biosynthesis.</title>
        <authorList>
            <person name="Shen Q."/>
            <person name="Zhang L."/>
            <person name="Liao Z."/>
            <person name="Wang S."/>
            <person name="Yan T."/>
            <person name="Shi P."/>
            <person name="Liu M."/>
            <person name="Fu X."/>
            <person name="Pan Q."/>
            <person name="Wang Y."/>
            <person name="Lv Z."/>
            <person name="Lu X."/>
            <person name="Zhang F."/>
            <person name="Jiang W."/>
            <person name="Ma Y."/>
            <person name="Chen M."/>
            <person name="Hao X."/>
            <person name="Li L."/>
            <person name="Tang Y."/>
            <person name="Lv G."/>
            <person name="Zhou Y."/>
            <person name="Sun X."/>
            <person name="Brodelius P.E."/>
            <person name="Rose J.K.C."/>
            <person name="Tang K."/>
        </authorList>
    </citation>
    <scope>NUCLEOTIDE SEQUENCE [LARGE SCALE GENOMIC DNA]</scope>
    <source>
        <strain evidence="3">cv. Huhao1</strain>
        <tissue evidence="2">Leaf</tissue>
    </source>
</reference>
<dbReference type="Proteomes" id="UP000245207">
    <property type="component" value="Unassembled WGS sequence"/>
</dbReference>
<dbReference type="OrthoDB" id="1588050at2759"/>
<dbReference type="PANTHER" id="PTHR36746">
    <property type="entry name" value="BNAC04G51760D PROTEIN"/>
    <property type="match status" value="1"/>
</dbReference>
<organism evidence="2 3">
    <name type="scientific">Artemisia annua</name>
    <name type="common">Sweet wormwood</name>
    <dbReference type="NCBI Taxonomy" id="35608"/>
    <lineage>
        <taxon>Eukaryota</taxon>
        <taxon>Viridiplantae</taxon>
        <taxon>Streptophyta</taxon>
        <taxon>Embryophyta</taxon>
        <taxon>Tracheophyta</taxon>
        <taxon>Spermatophyta</taxon>
        <taxon>Magnoliopsida</taxon>
        <taxon>eudicotyledons</taxon>
        <taxon>Gunneridae</taxon>
        <taxon>Pentapetalae</taxon>
        <taxon>asterids</taxon>
        <taxon>campanulids</taxon>
        <taxon>Asterales</taxon>
        <taxon>Asteraceae</taxon>
        <taxon>Asteroideae</taxon>
        <taxon>Anthemideae</taxon>
        <taxon>Artemisiinae</taxon>
        <taxon>Artemisia</taxon>
    </lineage>
</organism>
<dbReference type="EMBL" id="PKPP01005672">
    <property type="protein sequence ID" value="PWA59256.1"/>
    <property type="molecule type" value="Genomic_DNA"/>
</dbReference>
<evidence type="ECO:0000313" key="3">
    <source>
        <dbReference type="Proteomes" id="UP000245207"/>
    </source>
</evidence>
<gene>
    <name evidence="2" type="ORF">CTI12_AA393170</name>
</gene>
<feature type="region of interest" description="Disordered" evidence="1">
    <location>
        <begin position="1"/>
        <end position="28"/>
    </location>
</feature>
<protein>
    <submittedName>
        <fullName evidence="2">Uncharacterized protein</fullName>
    </submittedName>
</protein>
<accession>A0A2U1MDH5</accession>
<dbReference type="AlphaFoldDB" id="A0A2U1MDH5"/>
<sequence>MIKNPLNTSKNHHMAKNQSSQTPSRSSCERIRKATFGRFRRVDISVSPKPRVSYTQPMALHQPILPNEIPIEHGPPPEVKSVKNVHFSSENATKNNHGTGGKELVDQKTFGESRFDSFIDRTKLKMSAPSNVGAAKNLNRHDTFHDKVTNFIDRAKLKFRATSSMGANGKNVSFKHDY</sequence>
<keyword evidence="3" id="KW-1185">Reference proteome</keyword>
<proteinExistence type="predicted"/>
<dbReference type="PANTHER" id="PTHR36746:SF3">
    <property type="entry name" value="DUF4005 DOMAIN-CONTAINING PROTEIN"/>
    <property type="match status" value="1"/>
</dbReference>